<dbReference type="FunFam" id="3.30.70.330:FF:000026">
    <property type="entry name" value="APOBEC1 complementation factor isoform X1"/>
    <property type="match status" value="1"/>
</dbReference>
<evidence type="ECO:0000256" key="2">
    <source>
        <dbReference type="ARBA" id="ARBA00022490"/>
    </source>
</evidence>
<dbReference type="AlphaFoldDB" id="A0A914V8D7"/>
<feature type="region of interest" description="Disordered" evidence="6">
    <location>
        <begin position="361"/>
        <end position="401"/>
    </location>
</feature>
<name>A0A914V8D7_9BILA</name>
<dbReference type="GO" id="GO:0003723">
    <property type="term" value="F:RNA binding"/>
    <property type="evidence" value="ECO:0007669"/>
    <property type="project" value="UniProtKB-UniRule"/>
</dbReference>
<reference evidence="9" key="1">
    <citation type="submission" date="2022-11" db="UniProtKB">
        <authorList>
            <consortium name="WormBaseParasite"/>
        </authorList>
    </citation>
    <scope>IDENTIFICATION</scope>
</reference>
<dbReference type="InterPro" id="IPR012677">
    <property type="entry name" value="Nucleotide-bd_a/b_plait_sf"/>
</dbReference>
<accession>A0A914V8D7</accession>
<dbReference type="GO" id="GO:0005737">
    <property type="term" value="C:cytoplasm"/>
    <property type="evidence" value="ECO:0007669"/>
    <property type="project" value="UniProtKB-SubCell"/>
</dbReference>
<dbReference type="WBParaSite" id="PSAMB.scaffold166size70358.g3011.t2">
    <property type="protein sequence ID" value="PSAMB.scaffold166size70358.g3011.t2"/>
    <property type="gene ID" value="PSAMB.scaffold166size70358.g3011"/>
</dbReference>
<dbReference type="Pfam" id="PF00076">
    <property type="entry name" value="RRM_1"/>
    <property type="match status" value="3"/>
</dbReference>
<dbReference type="PANTHER" id="PTHR21245">
    <property type="entry name" value="HETEROGENEOUS NUCLEAR RIBONUCLEOPROTEIN"/>
    <property type="match status" value="1"/>
</dbReference>
<keyword evidence="2" id="KW-0963">Cytoplasm</keyword>
<evidence type="ECO:0000256" key="3">
    <source>
        <dbReference type="ARBA" id="ARBA00022737"/>
    </source>
</evidence>
<keyword evidence="8" id="KW-1185">Reference proteome</keyword>
<evidence type="ECO:0000256" key="4">
    <source>
        <dbReference type="ARBA" id="ARBA00022884"/>
    </source>
</evidence>
<dbReference type="Gene3D" id="3.30.70.330">
    <property type="match status" value="3"/>
</dbReference>
<keyword evidence="3" id="KW-0677">Repeat</keyword>
<dbReference type="CDD" id="cd12249">
    <property type="entry name" value="RRM1_hnRNPR_like"/>
    <property type="match status" value="1"/>
</dbReference>
<feature type="compositionally biased region" description="Gly residues" evidence="6">
    <location>
        <begin position="372"/>
        <end position="386"/>
    </location>
</feature>
<dbReference type="InterPro" id="IPR000504">
    <property type="entry name" value="RRM_dom"/>
</dbReference>
<evidence type="ECO:0000313" key="9">
    <source>
        <dbReference type="WBParaSite" id="PSAMB.scaffold166size70358.g3011.t2"/>
    </source>
</evidence>
<evidence type="ECO:0000313" key="8">
    <source>
        <dbReference type="Proteomes" id="UP000887566"/>
    </source>
</evidence>
<keyword evidence="4 5" id="KW-0694">RNA-binding</keyword>
<feature type="domain" description="RRM" evidence="7">
    <location>
        <begin position="130"/>
        <end position="212"/>
    </location>
</feature>
<feature type="region of interest" description="Disordered" evidence="6">
    <location>
        <begin position="520"/>
        <end position="545"/>
    </location>
</feature>
<dbReference type="InterPro" id="IPR006535">
    <property type="entry name" value="HnRNP_R/Q_splicing_fac"/>
</dbReference>
<dbReference type="SUPFAM" id="SSF54928">
    <property type="entry name" value="RNA-binding domain, RBD"/>
    <property type="match status" value="3"/>
</dbReference>
<evidence type="ECO:0000256" key="6">
    <source>
        <dbReference type="SAM" id="MobiDB-lite"/>
    </source>
</evidence>
<evidence type="ECO:0000256" key="1">
    <source>
        <dbReference type="ARBA" id="ARBA00004496"/>
    </source>
</evidence>
<feature type="compositionally biased region" description="Gly residues" evidence="6">
    <location>
        <begin position="536"/>
        <end position="545"/>
    </location>
</feature>
<sequence length="545" mass="60151">MPAKESTLLETAVDGEVLVDAQQDIKQENGQRKYGGPPPGWTGPPPPRGCEVFVGKLPRTLYEDKLVPILSRVGVVYELRLMVDFSGSNRGYCFVVYSNPQEAKRACQELNNLEIAAGKHIGVVMSVDNRRLFVGGIPRDRSREEVRKEMEKLTEDVVDVILYPSANDKSKNRGFAFVEYATHRAAAHARKKLIPDRVQLWGQPICVDWAEPEQDVDPDTMNNVKILYVRNLMLSTTEEKIRTVKILYVRNLMLSTTEEKIRTVFEDGQKGIVERVKKIKDYAFVHFTERAYAIEAMKKHNGATLDGALIEVVLAKPPDRSIMRYVKNVQKMGGQVLPPAPTVHQSIVAAATQLYAAAANNGNSNAPRPTGPGIGSTGTGSSGGGSTPPSPAFPPMINQQPTDPLTWAYTGMPFVDPGYAAYQQAMNVANERFNTNCARMARGAAGSRSAGFQAFVSNQVRKNRKRYTEVGGDRSLEDGAALQATLMYDLVPMPYSMPYAPHSPLPSSPMMYMNNHNHHQHHMGQPHPLIHSPSRPGGGFVEVKL</sequence>
<feature type="domain" description="RRM" evidence="7">
    <location>
        <begin position="50"/>
        <end position="128"/>
    </location>
</feature>
<evidence type="ECO:0000259" key="7">
    <source>
        <dbReference type="PROSITE" id="PS50102"/>
    </source>
</evidence>
<protein>
    <submittedName>
        <fullName evidence="9">RRM domain-containing protein</fullName>
    </submittedName>
</protein>
<dbReference type="FunFam" id="3.30.70.330:FF:000022">
    <property type="entry name" value="APOBEC1 complementation factor isoform X1"/>
    <property type="match status" value="1"/>
</dbReference>
<feature type="domain" description="RRM" evidence="7">
    <location>
        <begin position="245"/>
        <end position="317"/>
    </location>
</feature>
<dbReference type="NCBIfam" id="TIGR01648">
    <property type="entry name" value="hnRNP-R-Q"/>
    <property type="match status" value="1"/>
</dbReference>
<organism evidence="8 9">
    <name type="scientific">Plectus sambesii</name>
    <dbReference type="NCBI Taxonomy" id="2011161"/>
    <lineage>
        <taxon>Eukaryota</taxon>
        <taxon>Metazoa</taxon>
        <taxon>Ecdysozoa</taxon>
        <taxon>Nematoda</taxon>
        <taxon>Chromadorea</taxon>
        <taxon>Plectida</taxon>
        <taxon>Plectina</taxon>
        <taxon>Plectoidea</taxon>
        <taxon>Plectidae</taxon>
        <taxon>Plectus</taxon>
    </lineage>
</organism>
<evidence type="ECO:0000256" key="5">
    <source>
        <dbReference type="PROSITE-ProRule" id="PRU00176"/>
    </source>
</evidence>
<feature type="compositionally biased region" description="Pro residues" evidence="6">
    <location>
        <begin position="36"/>
        <end position="47"/>
    </location>
</feature>
<dbReference type="SMART" id="SM00360">
    <property type="entry name" value="RRM"/>
    <property type="match status" value="3"/>
</dbReference>
<feature type="region of interest" description="Disordered" evidence="6">
    <location>
        <begin position="22"/>
        <end position="47"/>
    </location>
</feature>
<dbReference type="PROSITE" id="PS50102">
    <property type="entry name" value="RRM"/>
    <property type="match status" value="3"/>
</dbReference>
<dbReference type="CDD" id="cd12251">
    <property type="entry name" value="RRM3_hnRNPR_like"/>
    <property type="match status" value="1"/>
</dbReference>
<dbReference type="InterPro" id="IPR035979">
    <property type="entry name" value="RBD_domain_sf"/>
</dbReference>
<proteinExistence type="predicted"/>
<comment type="subcellular location">
    <subcellularLocation>
        <location evidence="1">Cytoplasm</location>
    </subcellularLocation>
</comment>
<dbReference type="Proteomes" id="UP000887566">
    <property type="component" value="Unplaced"/>
</dbReference>